<dbReference type="GO" id="GO:0016846">
    <property type="term" value="F:carbon-sulfur lyase activity"/>
    <property type="evidence" value="ECO:0007669"/>
    <property type="project" value="InterPro"/>
</dbReference>
<dbReference type="Proteomes" id="UP000192903">
    <property type="component" value="Unassembled WGS sequence"/>
</dbReference>
<evidence type="ECO:0000259" key="4">
    <source>
        <dbReference type="PROSITE" id="PS51891"/>
    </source>
</evidence>
<proteinExistence type="inferred from homology"/>
<dbReference type="PANTHER" id="PTHR28620">
    <property type="entry name" value="CENTROMERE PROTEIN V"/>
    <property type="match status" value="1"/>
</dbReference>
<evidence type="ECO:0000256" key="2">
    <source>
        <dbReference type="ARBA" id="ARBA00022723"/>
    </source>
</evidence>
<accession>A0A1X7GSW8</accession>
<dbReference type="OrthoDB" id="9805575at2"/>
<evidence type="ECO:0000256" key="3">
    <source>
        <dbReference type="ARBA" id="ARBA00022833"/>
    </source>
</evidence>
<dbReference type="SUPFAM" id="SSF51316">
    <property type="entry name" value="Mss4-like"/>
    <property type="match status" value="1"/>
</dbReference>
<dbReference type="AlphaFoldDB" id="A0A1X7GSW8"/>
<evidence type="ECO:0000313" key="5">
    <source>
        <dbReference type="EMBL" id="SMF73488.1"/>
    </source>
</evidence>
<dbReference type="InterPro" id="IPR006913">
    <property type="entry name" value="CENP-V/GFA"/>
</dbReference>
<dbReference type="InterPro" id="IPR011057">
    <property type="entry name" value="Mss4-like_sf"/>
</dbReference>
<protein>
    <submittedName>
        <fullName evidence="5">Uncharacterized conserved protein</fullName>
    </submittedName>
</protein>
<dbReference type="InterPro" id="IPR052355">
    <property type="entry name" value="CENP-V-like"/>
</dbReference>
<dbReference type="GO" id="GO:0046872">
    <property type="term" value="F:metal ion binding"/>
    <property type="evidence" value="ECO:0007669"/>
    <property type="project" value="UniProtKB-KW"/>
</dbReference>
<name>A0A1X7GSW8_9HYPH</name>
<dbReference type="RefSeq" id="WP_085424869.1">
    <property type="nucleotide sequence ID" value="NZ_FXAF01000011.1"/>
</dbReference>
<dbReference type="STRING" id="464029.SAMN02982989_4276"/>
<gene>
    <name evidence="5" type="ORF">SAMN02982989_4276</name>
</gene>
<keyword evidence="6" id="KW-1185">Reference proteome</keyword>
<reference evidence="6" key="1">
    <citation type="submission" date="2017-04" db="EMBL/GenBank/DDBJ databases">
        <authorList>
            <person name="Varghese N."/>
            <person name="Submissions S."/>
        </authorList>
    </citation>
    <scope>NUCLEOTIDE SEQUENCE [LARGE SCALE GENOMIC DNA]</scope>
    <source>
        <strain evidence="6">B4P</strain>
    </source>
</reference>
<keyword evidence="2" id="KW-0479">Metal-binding</keyword>
<evidence type="ECO:0000256" key="1">
    <source>
        <dbReference type="ARBA" id="ARBA00005495"/>
    </source>
</evidence>
<dbReference type="EMBL" id="FXAF01000011">
    <property type="protein sequence ID" value="SMF73488.1"/>
    <property type="molecule type" value="Genomic_DNA"/>
</dbReference>
<dbReference type="Gene3D" id="2.170.150.70">
    <property type="match status" value="1"/>
</dbReference>
<evidence type="ECO:0000313" key="6">
    <source>
        <dbReference type="Proteomes" id="UP000192903"/>
    </source>
</evidence>
<dbReference type="PROSITE" id="PS51891">
    <property type="entry name" value="CENP_V_GFA"/>
    <property type="match status" value="1"/>
</dbReference>
<keyword evidence="3" id="KW-0862">Zinc</keyword>
<sequence length="115" mass="12733">MRISGSCHCGRIAFEAEGEFNEALECNCSFCRRRGVLLAFVPRNNMQLTTPRENLSTYQFNQRVIVHHFCANCGVAPFSEATMPNGAEMAAINLRCVPEIDLAALTVTQYDGASR</sequence>
<organism evidence="5 6">
    <name type="scientific">Xaviernesmea oryzae</name>
    <dbReference type="NCBI Taxonomy" id="464029"/>
    <lineage>
        <taxon>Bacteria</taxon>
        <taxon>Pseudomonadati</taxon>
        <taxon>Pseudomonadota</taxon>
        <taxon>Alphaproteobacteria</taxon>
        <taxon>Hyphomicrobiales</taxon>
        <taxon>Rhizobiaceae</taxon>
        <taxon>Rhizobium/Agrobacterium group</taxon>
        <taxon>Xaviernesmea</taxon>
    </lineage>
</organism>
<dbReference type="PANTHER" id="PTHR28620:SF1">
    <property type="entry name" value="CENP-V_GFA DOMAIN-CONTAINING PROTEIN"/>
    <property type="match status" value="1"/>
</dbReference>
<dbReference type="Pfam" id="PF04828">
    <property type="entry name" value="GFA"/>
    <property type="match status" value="1"/>
</dbReference>
<feature type="domain" description="CENP-V/GFA" evidence="4">
    <location>
        <begin position="3"/>
        <end position="111"/>
    </location>
</feature>
<comment type="similarity">
    <text evidence="1">Belongs to the Gfa family.</text>
</comment>